<dbReference type="EMBL" id="JAADJZ010000005">
    <property type="protein sequence ID" value="KAF2874707.1"/>
    <property type="molecule type" value="Genomic_DNA"/>
</dbReference>
<dbReference type="InterPro" id="IPR021986">
    <property type="entry name" value="Spherulin4"/>
</dbReference>
<dbReference type="Proteomes" id="UP000481861">
    <property type="component" value="Unassembled WGS sequence"/>
</dbReference>
<dbReference type="Pfam" id="PF12138">
    <property type="entry name" value="Spherulin4"/>
    <property type="match status" value="1"/>
</dbReference>
<name>A0A7C8IK08_9PLEO</name>
<evidence type="ECO:0000313" key="2">
    <source>
        <dbReference type="Proteomes" id="UP000481861"/>
    </source>
</evidence>
<dbReference type="OrthoDB" id="5342184at2759"/>
<dbReference type="PANTHER" id="PTHR35040:SF7">
    <property type="entry name" value="FIBRONECTIN TYPE-III DOMAIN-CONTAINING PROTEIN-RELATED"/>
    <property type="match status" value="1"/>
</dbReference>
<accession>A0A7C8IK08</accession>
<comment type="caution">
    <text evidence="1">The sequence shown here is derived from an EMBL/GenBank/DDBJ whole genome shotgun (WGS) entry which is preliminary data.</text>
</comment>
<proteinExistence type="predicted"/>
<keyword evidence="2" id="KW-1185">Reference proteome</keyword>
<dbReference type="AlphaFoldDB" id="A0A7C8IK08"/>
<organism evidence="1 2">
    <name type="scientific">Massariosphaeria phaeospora</name>
    <dbReference type="NCBI Taxonomy" id="100035"/>
    <lineage>
        <taxon>Eukaryota</taxon>
        <taxon>Fungi</taxon>
        <taxon>Dikarya</taxon>
        <taxon>Ascomycota</taxon>
        <taxon>Pezizomycotina</taxon>
        <taxon>Dothideomycetes</taxon>
        <taxon>Pleosporomycetidae</taxon>
        <taxon>Pleosporales</taxon>
        <taxon>Pleosporales incertae sedis</taxon>
        <taxon>Massariosphaeria</taxon>
    </lineage>
</organism>
<sequence length="264" mass="29690">MSILLPLYVYPHAGAWSPLYSAAKAHPDVDFTVVVNPCSGPCMNGSLPDKVYLDEIPKLKTFENIRTLGYVATHYGAKELNSVLAEIDTYANWPKVTNNTKLRVDGIFFDETPSGYSVVKYDYLKAASQAVRNKTRFRDHFVVHNPGLVAPALLNSPTVLQNSFLNLSDITVVFEETFAKWLDKATFDPLRTHNIRRSKLAVILHSLPNLSKTVLDFVVQQVEETADWLFLTDVGVKDEYYHGFSAIFEDVVRSVDGGAEEWEQ</sequence>
<reference evidence="1 2" key="1">
    <citation type="submission" date="2020-01" db="EMBL/GenBank/DDBJ databases">
        <authorList>
            <consortium name="DOE Joint Genome Institute"/>
            <person name="Haridas S."/>
            <person name="Albert R."/>
            <person name="Binder M."/>
            <person name="Bloem J."/>
            <person name="Labutti K."/>
            <person name="Salamov A."/>
            <person name="Andreopoulos B."/>
            <person name="Baker S.E."/>
            <person name="Barry K."/>
            <person name="Bills G."/>
            <person name="Bluhm B.H."/>
            <person name="Cannon C."/>
            <person name="Castanera R."/>
            <person name="Culley D.E."/>
            <person name="Daum C."/>
            <person name="Ezra D."/>
            <person name="Gonzalez J.B."/>
            <person name="Henrissat B."/>
            <person name="Kuo A."/>
            <person name="Liang C."/>
            <person name="Lipzen A."/>
            <person name="Lutzoni F."/>
            <person name="Magnuson J."/>
            <person name="Mondo S."/>
            <person name="Nolan M."/>
            <person name="Ohm R."/>
            <person name="Pangilinan J."/>
            <person name="Park H.-J.H."/>
            <person name="Ramirez L."/>
            <person name="Alfaro M."/>
            <person name="Sun H."/>
            <person name="Tritt A."/>
            <person name="Yoshinaga Y."/>
            <person name="Zwiers L.-H.L."/>
            <person name="Turgeon B.G."/>
            <person name="Goodwin S.B."/>
            <person name="Spatafora J.W."/>
            <person name="Crous P.W."/>
            <person name="Grigoriev I.V."/>
        </authorList>
    </citation>
    <scope>NUCLEOTIDE SEQUENCE [LARGE SCALE GENOMIC DNA]</scope>
    <source>
        <strain evidence="1 2">CBS 611.86</strain>
    </source>
</reference>
<evidence type="ECO:0000313" key="1">
    <source>
        <dbReference type="EMBL" id="KAF2874707.1"/>
    </source>
</evidence>
<dbReference type="PANTHER" id="PTHR35040">
    <property type="match status" value="1"/>
</dbReference>
<gene>
    <name evidence="1" type="ORF">BDV95DRAFT_591504</name>
</gene>
<protein>
    <submittedName>
        <fullName evidence="1">Spherulation-specific family 4</fullName>
    </submittedName>
</protein>